<gene>
    <name evidence="1" type="ORF">MML48_2g00006727</name>
</gene>
<reference evidence="1" key="1">
    <citation type="submission" date="2022-04" db="EMBL/GenBank/DDBJ databases">
        <title>Chromosome-scale genome assembly of Holotrichia oblita Faldermann.</title>
        <authorList>
            <person name="Rongchong L."/>
        </authorList>
    </citation>
    <scope>NUCLEOTIDE SEQUENCE</scope>
    <source>
        <strain evidence="1">81SQS9</strain>
    </source>
</reference>
<sequence length="286" mass="32656">MAHKTREKTLFEKFSDVMDQNTKGVQIGCYSVAFIGLTFALRRVRPFTRFKKPSDIPNHFIKERRELIGTVERVEPNGVLIINHKPLIALPGIKDGELPTKIANIEIGGHGVSWLQILVAGNEVKFTPIAKRDQFVECQFKLHQTTHDRPICERRYVILTPVFLDEIPSTSAAVNYSLIDKMSNSCSDYLDSSDDYNPSARSGSESNSIDGGEEYTHGRNEEYNKDKEEPTNCTNQLTSQDELVNGKEPTNEPIRTKKKQKVFTVREKISKKRIRSEQNWKKISKQ</sequence>
<dbReference type="EMBL" id="CM043016">
    <property type="protein sequence ID" value="KAI4468904.1"/>
    <property type="molecule type" value="Genomic_DNA"/>
</dbReference>
<comment type="caution">
    <text evidence="1">The sequence shown here is derived from an EMBL/GenBank/DDBJ whole genome shotgun (WGS) entry which is preliminary data.</text>
</comment>
<evidence type="ECO:0000313" key="2">
    <source>
        <dbReference type="Proteomes" id="UP001056778"/>
    </source>
</evidence>
<accession>A0ACB9TQJ7</accession>
<organism evidence="1 2">
    <name type="scientific">Holotrichia oblita</name>
    <name type="common">Chafer beetle</name>
    <dbReference type="NCBI Taxonomy" id="644536"/>
    <lineage>
        <taxon>Eukaryota</taxon>
        <taxon>Metazoa</taxon>
        <taxon>Ecdysozoa</taxon>
        <taxon>Arthropoda</taxon>
        <taxon>Hexapoda</taxon>
        <taxon>Insecta</taxon>
        <taxon>Pterygota</taxon>
        <taxon>Neoptera</taxon>
        <taxon>Endopterygota</taxon>
        <taxon>Coleoptera</taxon>
        <taxon>Polyphaga</taxon>
        <taxon>Scarabaeiformia</taxon>
        <taxon>Scarabaeidae</taxon>
        <taxon>Melolonthinae</taxon>
        <taxon>Holotrichia</taxon>
    </lineage>
</organism>
<evidence type="ECO:0000313" key="1">
    <source>
        <dbReference type="EMBL" id="KAI4468904.1"/>
    </source>
</evidence>
<keyword evidence="2" id="KW-1185">Reference proteome</keyword>
<dbReference type="Proteomes" id="UP001056778">
    <property type="component" value="Chromosome 2"/>
</dbReference>
<proteinExistence type="predicted"/>
<name>A0ACB9TQJ7_HOLOL</name>
<protein>
    <submittedName>
        <fullName evidence="1">Protein c3orf33</fullName>
    </submittedName>
</protein>